<dbReference type="GO" id="GO:0016020">
    <property type="term" value="C:membrane"/>
    <property type="evidence" value="ECO:0007669"/>
    <property type="project" value="UniProtKB-SubCell"/>
</dbReference>
<keyword evidence="4" id="KW-1185">Reference proteome</keyword>
<accession>A0A8J4FRF0</accession>
<name>A0A8J4FRF0_9CHLO</name>
<keyword evidence="1" id="KW-1133">Transmembrane helix</keyword>
<comment type="caution">
    <text evidence="3">The sequence shown here is derived from an EMBL/GenBank/DDBJ whole genome shotgun (WGS) entry which is preliminary data.</text>
</comment>
<dbReference type="AlphaFoldDB" id="A0A8J4FRF0"/>
<evidence type="ECO:0000256" key="2">
    <source>
        <dbReference type="SAM" id="SignalP"/>
    </source>
</evidence>
<evidence type="ECO:0000313" key="4">
    <source>
        <dbReference type="Proteomes" id="UP000747110"/>
    </source>
</evidence>
<reference evidence="3" key="1">
    <citation type="journal article" date="2021" name="Proc. Natl. Acad. Sci. U.S.A.">
        <title>Three genomes in the algal genus Volvox reveal the fate of a haploid sex-determining region after a transition to homothallism.</title>
        <authorList>
            <person name="Yamamoto K."/>
            <person name="Hamaji T."/>
            <person name="Kawai-Toyooka H."/>
            <person name="Matsuzaki R."/>
            <person name="Takahashi F."/>
            <person name="Nishimura Y."/>
            <person name="Kawachi M."/>
            <person name="Noguchi H."/>
            <person name="Minakuchi Y."/>
            <person name="Umen J.G."/>
            <person name="Toyoda A."/>
            <person name="Nozaki H."/>
        </authorList>
    </citation>
    <scope>NUCLEOTIDE SEQUENCE</scope>
    <source>
        <strain evidence="3">NIES-3786</strain>
    </source>
</reference>
<feature type="transmembrane region" description="Helical" evidence="1">
    <location>
        <begin position="55"/>
        <end position="76"/>
    </location>
</feature>
<evidence type="ECO:0000256" key="1">
    <source>
        <dbReference type="SAM" id="Phobius"/>
    </source>
</evidence>
<keyword evidence="1" id="KW-0472">Membrane</keyword>
<keyword evidence="2" id="KW-0732">Signal</keyword>
<feature type="signal peptide" evidence="2">
    <location>
        <begin position="1"/>
        <end position="19"/>
    </location>
</feature>
<dbReference type="GO" id="GO:0008374">
    <property type="term" value="F:O-acyltransferase activity"/>
    <property type="evidence" value="ECO:0007669"/>
    <property type="project" value="InterPro"/>
</dbReference>
<feature type="transmembrane region" description="Helical" evidence="1">
    <location>
        <begin position="151"/>
        <end position="173"/>
    </location>
</feature>
<dbReference type="InterPro" id="IPR044851">
    <property type="entry name" value="Wax_synthase"/>
</dbReference>
<gene>
    <name evidence="3" type="ORF">Vretifemale_11803</name>
</gene>
<evidence type="ECO:0000313" key="3">
    <source>
        <dbReference type="EMBL" id="GIL82897.1"/>
    </source>
</evidence>
<protein>
    <recommendedName>
        <fullName evidence="5">Wax synthase domain-containing protein</fullName>
    </recommendedName>
</protein>
<feature type="transmembrane region" description="Helical" evidence="1">
    <location>
        <begin position="114"/>
        <end position="139"/>
    </location>
</feature>
<dbReference type="EMBL" id="BNCP01000025">
    <property type="protein sequence ID" value="GIL82897.1"/>
    <property type="molecule type" value="Genomic_DNA"/>
</dbReference>
<sequence length="443" mass="48613">MVPPTIRLLALLALGLVYATFSIRHQPPGIARLLMSLPVMLLFTMVPLQLQESVIISGSLGFLLGWLGNFKLLAYSANRGPLAYPGLRAWQWLLFLLLPYFPAKRSRTAARAHAVILSLLCKVALAVGLTFFLLGPLAVTYRVLRHTGYALYVWLFASILLDTSMPLGCVLLGHIELQPAMDKPFASVSVREFWGRRYNQIVSSILKDTIYDPIMDGAWVAVRGTLNQKRSPSGAAADMNAGSCANTAQVPLEENSRCNSNLPSSLRPPDAGVVSRRRPVIAAAAVSNIVASASLPLEDRDGGGGMMHRRVSEGRRLIAVWAAFAVSGVMHEACMMYMCHNRLEGSFGMMAFFLLQPLIIVAQDNTVAAVSELFPERLRRSRAAVMLQIVVTLALVLLSADRLFWIPFESCRVDERGLAEAMGAFRAVGNWYDGLAVRFRVLV</sequence>
<feature type="transmembrane region" description="Helical" evidence="1">
    <location>
        <begin position="317"/>
        <end position="338"/>
    </location>
</feature>
<proteinExistence type="predicted"/>
<dbReference type="PANTHER" id="PTHR31595:SF57">
    <property type="entry name" value="OS04G0481900 PROTEIN"/>
    <property type="match status" value="1"/>
</dbReference>
<dbReference type="Proteomes" id="UP000747110">
    <property type="component" value="Unassembled WGS sequence"/>
</dbReference>
<dbReference type="OrthoDB" id="1077582at2759"/>
<organism evidence="3 4">
    <name type="scientific">Volvox reticuliferus</name>
    <dbReference type="NCBI Taxonomy" id="1737510"/>
    <lineage>
        <taxon>Eukaryota</taxon>
        <taxon>Viridiplantae</taxon>
        <taxon>Chlorophyta</taxon>
        <taxon>core chlorophytes</taxon>
        <taxon>Chlorophyceae</taxon>
        <taxon>CS clade</taxon>
        <taxon>Chlamydomonadales</taxon>
        <taxon>Volvocaceae</taxon>
        <taxon>Volvox</taxon>
    </lineage>
</organism>
<keyword evidence="1" id="KW-0812">Transmembrane</keyword>
<feature type="transmembrane region" description="Helical" evidence="1">
    <location>
        <begin position="383"/>
        <end position="405"/>
    </location>
</feature>
<feature type="transmembrane region" description="Helical" evidence="1">
    <location>
        <begin position="29"/>
        <end position="48"/>
    </location>
</feature>
<dbReference type="PANTHER" id="PTHR31595">
    <property type="entry name" value="LONG-CHAIN-ALCOHOL O-FATTY-ACYLTRANSFERASE 3-RELATED"/>
    <property type="match status" value="1"/>
</dbReference>
<feature type="transmembrane region" description="Helical" evidence="1">
    <location>
        <begin position="350"/>
        <end position="371"/>
    </location>
</feature>
<feature type="chain" id="PRO_5035247911" description="Wax synthase domain-containing protein" evidence="2">
    <location>
        <begin position="20"/>
        <end position="443"/>
    </location>
</feature>
<dbReference type="GO" id="GO:0006629">
    <property type="term" value="P:lipid metabolic process"/>
    <property type="evidence" value="ECO:0007669"/>
    <property type="project" value="InterPro"/>
</dbReference>
<evidence type="ECO:0008006" key="5">
    <source>
        <dbReference type="Google" id="ProtNLM"/>
    </source>
</evidence>